<dbReference type="PROSITE" id="PS50931">
    <property type="entry name" value="HTH_LYSR"/>
    <property type="match status" value="1"/>
</dbReference>
<dbReference type="Pfam" id="PF00126">
    <property type="entry name" value="HTH_1"/>
    <property type="match status" value="1"/>
</dbReference>
<dbReference type="InterPro" id="IPR058163">
    <property type="entry name" value="LysR-type_TF_proteobact-type"/>
</dbReference>
<keyword evidence="3" id="KW-0238">DNA-binding</keyword>
<dbReference type="InterPro" id="IPR036390">
    <property type="entry name" value="WH_DNA-bd_sf"/>
</dbReference>
<accession>A0A2C6DJW2</accession>
<evidence type="ECO:0000313" key="8">
    <source>
        <dbReference type="Proteomes" id="UP000224974"/>
    </source>
</evidence>
<evidence type="ECO:0000313" key="9">
    <source>
        <dbReference type="Proteomes" id="UP000373449"/>
    </source>
</evidence>
<evidence type="ECO:0000256" key="4">
    <source>
        <dbReference type="ARBA" id="ARBA00023163"/>
    </source>
</evidence>
<evidence type="ECO:0000256" key="2">
    <source>
        <dbReference type="ARBA" id="ARBA00023015"/>
    </source>
</evidence>
<dbReference type="EMBL" id="CAADJA010000002">
    <property type="protein sequence ID" value="VFS47806.1"/>
    <property type="molecule type" value="Genomic_DNA"/>
</dbReference>
<name>A0A2C6DJW2_9GAMM</name>
<feature type="domain" description="HTH lysR-type" evidence="5">
    <location>
        <begin position="1"/>
        <end position="60"/>
    </location>
</feature>
<reference evidence="7 9" key="3">
    <citation type="submission" date="2019-03" db="EMBL/GenBank/DDBJ databases">
        <authorList>
            <consortium name="Pathogen Informatics"/>
        </authorList>
    </citation>
    <scope>NUCLEOTIDE SEQUENCE [LARGE SCALE GENOMIC DNA]</scope>
    <source>
        <strain evidence="7 9">NCTC12282</strain>
    </source>
</reference>
<dbReference type="GO" id="GO:0003700">
    <property type="term" value="F:DNA-binding transcription factor activity"/>
    <property type="evidence" value="ECO:0007669"/>
    <property type="project" value="InterPro"/>
</dbReference>
<dbReference type="AlphaFoldDB" id="A0A2C6DJW2"/>
<dbReference type="PANTHER" id="PTHR30537:SF5">
    <property type="entry name" value="HTH-TYPE TRANSCRIPTIONAL ACTIVATOR TTDR-RELATED"/>
    <property type="match status" value="1"/>
</dbReference>
<evidence type="ECO:0000256" key="3">
    <source>
        <dbReference type="ARBA" id="ARBA00023125"/>
    </source>
</evidence>
<keyword evidence="4" id="KW-0804">Transcription</keyword>
<dbReference type="InterPro" id="IPR036388">
    <property type="entry name" value="WH-like_DNA-bd_sf"/>
</dbReference>
<sequence length="300" mass="33331">MFKQLQDMALFTLVVELGSFTAAAKRAGLPKSSVSQRISHLEQQLGLRLLARTTRQLSLTFAGERYLVHCQEMIQASERAHQSLQMLKDSPSGRIRITAPAGLAITLLAPVVTDFQQLYPEVSVEVYVSDTMADLVASGFDIGIRTGKPQDSTLIGRFLGHYPRYLLASPAYLARWQTITHPSQLEGHRCITHRAWSECILRKGAEVYHWLQPADHVTDNLLYARQCAIGGGGITFLPAFLTTEVISSGQLQPVLTDWQAEGNELYLVYSDRKLNMPALDRFIDTMMNHPLVAGHSAALN</sequence>
<dbReference type="InterPro" id="IPR005119">
    <property type="entry name" value="LysR_subst-bd"/>
</dbReference>
<comment type="similarity">
    <text evidence="1">Belongs to the LysR transcriptional regulatory family.</text>
</comment>
<dbReference type="STRING" id="1111728.GCA_000427805_00395"/>
<dbReference type="CDD" id="cd08422">
    <property type="entry name" value="PBP2_CrgA_like"/>
    <property type="match status" value="1"/>
</dbReference>
<keyword evidence="8" id="KW-1185">Reference proteome</keyword>
<evidence type="ECO:0000313" key="7">
    <source>
        <dbReference type="EMBL" id="VFS47806.1"/>
    </source>
</evidence>
<dbReference type="SUPFAM" id="SSF46785">
    <property type="entry name" value="Winged helix' DNA-binding domain"/>
    <property type="match status" value="1"/>
</dbReference>
<gene>
    <name evidence="7" type="primary">dmlR_9</name>
    <name evidence="6" type="ORF">CRN84_09280</name>
    <name evidence="7" type="ORF">NCTC12282_02746</name>
</gene>
<dbReference type="OrthoDB" id="6428912at2"/>
<dbReference type="Pfam" id="PF03466">
    <property type="entry name" value="LysR_substrate"/>
    <property type="match status" value="1"/>
</dbReference>
<dbReference type="GO" id="GO:0006351">
    <property type="term" value="P:DNA-templated transcription"/>
    <property type="evidence" value="ECO:0007669"/>
    <property type="project" value="TreeGrafter"/>
</dbReference>
<dbReference type="Gene3D" id="3.40.190.290">
    <property type="match status" value="1"/>
</dbReference>
<dbReference type="EMBL" id="PDDX01000001">
    <property type="protein sequence ID" value="PHI29507.1"/>
    <property type="molecule type" value="Genomic_DNA"/>
</dbReference>
<organism evidence="6 8">
    <name type="scientific">Budvicia aquatica</name>
    <dbReference type="NCBI Taxonomy" id="82979"/>
    <lineage>
        <taxon>Bacteria</taxon>
        <taxon>Pseudomonadati</taxon>
        <taxon>Pseudomonadota</taxon>
        <taxon>Gammaproteobacteria</taxon>
        <taxon>Enterobacterales</taxon>
        <taxon>Budviciaceae</taxon>
        <taxon>Budvicia</taxon>
    </lineage>
</organism>
<dbReference type="InterPro" id="IPR000847">
    <property type="entry name" value="LysR_HTH_N"/>
</dbReference>
<evidence type="ECO:0000259" key="5">
    <source>
        <dbReference type="PROSITE" id="PS50931"/>
    </source>
</evidence>
<dbReference type="RefSeq" id="WP_029093008.1">
    <property type="nucleotide sequence ID" value="NZ_BRLG01000002.1"/>
</dbReference>
<dbReference type="FunFam" id="1.10.10.10:FF:000001">
    <property type="entry name" value="LysR family transcriptional regulator"/>
    <property type="match status" value="1"/>
</dbReference>
<dbReference type="Proteomes" id="UP000224974">
    <property type="component" value="Unassembled WGS sequence"/>
</dbReference>
<dbReference type="PANTHER" id="PTHR30537">
    <property type="entry name" value="HTH-TYPE TRANSCRIPTIONAL REGULATOR"/>
    <property type="match status" value="1"/>
</dbReference>
<dbReference type="GO" id="GO:0043565">
    <property type="term" value="F:sequence-specific DNA binding"/>
    <property type="evidence" value="ECO:0007669"/>
    <property type="project" value="TreeGrafter"/>
</dbReference>
<proteinExistence type="inferred from homology"/>
<dbReference type="Proteomes" id="UP000373449">
    <property type="component" value="Unassembled WGS sequence"/>
</dbReference>
<evidence type="ECO:0000256" key="1">
    <source>
        <dbReference type="ARBA" id="ARBA00009437"/>
    </source>
</evidence>
<dbReference type="Gene3D" id="1.10.10.10">
    <property type="entry name" value="Winged helix-like DNA-binding domain superfamily/Winged helix DNA-binding domain"/>
    <property type="match status" value="1"/>
</dbReference>
<reference evidence="8" key="2">
    <citation type="submission" date="2017-09" db="EMBL/GenBank/DDBJ databases">
        <title>FDA dAtabase for Regulatory Grade micrObial Sequences (FDA-ARGOS): Supporting development and validation of Infectious Disease Dx tests.</title>
        <authorList>
            <person name="Minogue T."/>
            <person name="Wolcott M."/>
            <person name="Wasieloski L."/>
            <person name="Aguilar W."/>
            <person name="Moore D."/>
            <person name="Tallon L."/>
            <person name="Sadzewicz L."/>
            <person name="Ott S."/>
            <person name="Zhao X."/>
            <person name="Nagaraj S."/>
            <person name="Vavikolanu K."/>
            <person name="Aluvathingal J."/>
            <person name="Nadendla S."/>
            <person name="Sichtig H."/>
        </authorList>
    </citation>
    <scope>NUCLEOTIDE SEQUENCE [LARGE SCALE GENOMIC DNA]</scope>
    <source>
        <strain evidence="8">FDAARGOS_387</strain>
    </source>
</reference>
<keyword evidence="2" id="KW-0805">Transcription regulation</keyword>
<reference evidence="6" key="1">
    <citation type="submission" date="2017-09" db="EMBL/GenBank/DDBJ databases">
        <title>FDA dAtabase for Regulatory Grade micrObial Sequences (FDA-ARGOS): Supporting development and validation of Infectious Disease Dx tests.</title>
        <authorList>
            <person name="Minogue T."/>
            <person name="Wolcott M."/>
            <person name="Wasieloski L."/>
            <person name="Aguilar W."/>
            <person name="Moore D."/>
            <person name="Tallon L.J."/>
            <person name="Sadzewicz L."/>
            <person name="Ott S."/>
            <person name="Zhao X."/>
            <person name="Nagaraj S."/>
            <person name="Vavikolanu K."/>
            <person name="Aluvathingal J."/>
            <person name="Nadendla S."/>
            <person name="Sichtig H."/>
        </authorList>
    </citation>
    <scope>NUCLEOTIDE SEQUENCE</scope>
    <source>
        <strain evidence="6">FDAARGOS_387</strain>
    </source>
</reference>
<protein>
    <submittedName>
        <fullName evidence="7">D-malate degradation protein R</fullName>
    </submittedName>
    <submittedName>
        <fullName evidence="6">LysR family transcriptional regulator</fullName>
    </submittedName>
</protein>
<dbReference type="SUPFAM" id="SSF53850">
    <property type="entry name" value="Periplasmic binding protein-like II"/>
    <property type="match status" value="1"/>
</dbReference>
<evidence type="ECO:0000313" key="6">
    <source>
        <dbReference type="EMBL" id="PHI29507.1"/>
    </source>
</evidence>